<comment type="subcellular location">
    <subcellularLocation>
        <location evidence="1">Cell membrane</location>
        <topology evidence="1">Multi-pass membrane protein</topology>
    </subcellularLocation>
</comment>
<dbReference type="GO" id="GO:0005886">
    <property type="term" value="C:plasma membrane"/>
    <property type="evidence" value="ECO:0007669"/>
    <property type="project" value="UniProtKB-SubCell"/>
</dbReference>
<feature type="transmembrane region" description="Helical" evidence="6">
    <location>
        <begin position="321"/>
        <end position="341"/>
    </location>
</feature>
<feature type="transmembrane region" description="Helical" evidence="6">
    <location>
        <begin position="289"/>
        <end position="309"/>
    </location>
</feature>
<evidence type="ECO:0000313" key="8">
    <source>
        <dbReference type="EMBL" id="AZG45689.1"/>
    </source>
</evidence>
<name>A0A3G8JMK5_9ACTN</name>
<evidence type="ECO:0000313" key="9">
    <source>
        <dbReference type="Proteomes" id="UP000271469"/>
    </source>
</evidence>
<feature type="transmembrane region" description="Helical" evidence="6">
    <location>
        <begin position="347"/>
        <end position="369"/>
    </location>
</feature>
<organism evidence="8 9">
    <name type="scientific">Gordonia insulae</name>
    <dbReference type="NCBI Taxonomy" id="2420509"/>
    <lineage>
        <taxon>Bacteria</taxon>
        <taxon>Bacillati</taxon>
        <taxon>Actinomycetota</taxon>
        <taxon>Actinomycetes</taxon>
        <taxon>Mycobacteriales</taxon>
        <taxon>Gordoniaceae</taxon>
        <taxon>Gordonia</taxon>
    </lineage>
</organism>
<feature type="compositionally biased region" description="Low complexity" evidence="5">
    <location>
        <begin position="1"/>
        <end position="12"/>
    </location>
</feature>
<dbReference type="AlphaFoldDB" id="A0A3G8JMK5"/>
<feature type="transmembrane region" description="Helical" evidence="6">
    <location>
        <begin position="160"/>
        <end position="181"/>
    </location>
</feature>
<accession>A0A3G8JMK5</accession>
<dbReference type="Pfam" id="PF07690">
    <property type="entry name" value="MFS_1"/>
    <property type="match status" value="1"/>
</dbReference>
<proteinExistence type="predicted"/>
<feature type="transmembrane region" description="Helical" evidence="6">
    <location>
        <begin position="128"/>
        <end position="148"/>
    </location>
</feature>
<dbReference type="OrthoDB" id="4474610at2"/>
<dbReference type="SUPFAM" id="SSF103473">
    <property type="entry name" value="MFS general substrate transporter"/>
    <property type="match status" value="1"/>
</dbReference>
<reference evidence="8 9" key="1">
    <citation type="submission" date="2018-11" db="EMBL/GenBank/DDBJ databases">
        <title>Gordonia insulae sp. nov., isolated from an island soil.</title>
        <authorList>
            <person name="Kim Y.S."/>
            <person name="Kim S.B."/>
        </authorList>
    </citation>
    <scope>NUCLEOTIDE SEQUENCE [LARGE SCALE GENOMIC DNA]</scope>
    <source>
        <strain evidence="8 9">MMS17-SY073</strain>
    </source>
</reference>
<evidence type="ECO:0000259" key="7">
    <source>
        <dbReference type="PROSITE" id="PS50850"/>
    </source>
</evidence>
<keyword evidence="9" id="KW-1185">Reference proteome</keyword>
<feature type="region of interest" description="Disordered" evidence="5">
    <location>
        <begin position="1"/>
        <end position="23"/>
    </location>
</feature>
<evidence type="ECO:0000256" key="2">
    <source>
        <dbReference type="ARBA" id="ARBA00022692"/>
    </source>
</evidence>
<evidence type="ECO:0000256" key="3">
    <source>
        <dbReference type="ARBA" id="ARBA00022989"/>
    </source>
</evidence>
<evidence type="ECO:0000256" key="1">
    <source>
        <dbReference type="ARBA" id="ARBA00004651"/>
    </source>
</evidence>
<keyword evidence="2 6" id="KW-0812">Transmembrane</keyword>
<dbReference type="InterPro" id="IPR011701">
    <property type="entry name" value="MFS"/>
</dbReference>
<dbReference type="GO" id="GO:0022857">
    <property type="term" value="F:transmembrane transporter activity"/>
    <property type="evidence" value="ECO:0007669"/>
    <property type="project" value="InterPro"/>
</dbReference>
<keyword evidence="3 6" id="KW-1133">Transmembrane helix</keyword>
<dbReference type="Gene3D" id="1.20.1250.20">
    <property type="entry name" value="MFS general substrate transporter like domains"/>
    <property type="match status" value="2"/>
</dbReference>
<dbReference type="Proteomes" id="UP000271469">
    <property type="component" value="Chromosome"/>
</dbReference>
<dbReference type="PANTHER" id="PTHR11662:SF450">
    <property type="entry name" value="BLR1003 PROTEIN"/>
    <property type="match status" value="1"/>
</dbReference>
<feature type="transmembrane region" description="Helical" evidence="6">
    <location>
        <begin position="187"/>
        <end position="207"/>
    </location>
</feature>
<evidence type="ECO:0000256" key="5">
    <source>
        <dbReference type="SAM" id="MobiDB-lite"/>
    </source>
</evidence>
<dbReference type="InterPro" id="IPR020846">
    <property type="entry name" value="MFS_dom"/>
</dbReference>
<feature type="transmembrane region" description="Helical" evidence="6">
    <location>
        <begin position="99"/>
        <end position="122"/>
    </location>
</feature>
<evidence type="ECO:0000256" key="4">
    <source>
        <dbReference type="ARBA" id="ARBA00023136"/>
    </source>
</evidence>
<dbReference type="PROSITE" id="PS50850">
    <property type="entry name" value="MFS"/>
    <property type="match status" value="1"/>
</dbReference>
<evidence type="ECO:0000256" key="6">
    <source>
        <dbReference type="SAM" id="Phobius"/>
    </source>
</evidence>
<sequence length="460" mass="47935">MPTTDAADAATTNLPAPERAADSSGTRRKAWGLTSLLVALYVVNYADKAVLGIIAQPLADELGLRSSQIGLVGSLFFLTFTIGGFFAGALNRWLSLRWALVLLALCWAFAMLPLVAVAAFAVLIISRLFLGLAEGPSSALLHTAAYSWHPPARRALPGALLAGAASIAKIAVAPILALVTVNLGWRAALVTLAVAGVLWCVVWLATWQDGPYIAGAKHVDDAERETTADPVADEPAVPWVRIFTSRTFIGGVLLVMSVYALVTVVLTWLPSYFEVGLGYSRLQAGSMFAFPSIVGLALMLITSVIGDRLISRGATSRKVRVIVPAVGVLISGVLLFLLPSISAPAMAVLVVSVGYGFATTVFPLLNAAISEICPPRQTAGTLGVFLAIMAIGGLVAPYATGVVVDAAPSPAEGYATAFQILGLVASVCAVIALVLCNPERDKVLVRRGLADASDGPQHVS</sequence>
<dbReference type="PANTHER" id="PTHR11662">
    <property type="entry name" value="SOLUTE CARRIER FAMILY 17"/>
    <property type="match status" value="1"/>
</dbReference>
<dbReference type="InterPro" id="IPR050382">
    <property type="entry name" value="MFS_Na/Anion_cotransporter"/>
</dbReference>
<feature type="transmembrane region" description="Helical" evidence="6">
    <location>
        <begin position="416"/>
        <end position="436"/>
    </location>
</feature>
<dbReference type="EMBL" id="CP033972">
    <property type="protein sequence ID" value="AZG45689.1"/>
    <property type="molecule type" value="Genomic_DNA"/>
</dbReference>
<protein>
    <submittedName>
        <fullName evidence="8">Putative L-galactonate transporter</fullName>
    </submittedName>
</protein>
<feature type="transmembrane region" description="Helical" evidence="6">
    <location>
        <begin position="66"/>
        <end position="87"/>
    </location>
</feature>
<gene>
    <name evidence="8" type="primary">lgoT</name>
    <name evidence="8" type="ORF">D7316_02289</name>
</gene>
<feature type="transmembrane region" description="Helical" evidence="6">
    <location>
        <begin position="248"/>
        <end position="269"/>
    </location>
</feature>
<dbReference type="InterPro" id="IPR036259">
    <property type="entry name" value="MFS_trans_sf"/>
</dbReference>
<feature type="transmembrane region" description="Helical" evidence="6">
    <location>
        <begin position="381"/>
        <end position="404"/>
    </location>
</feature>
<dbReference type="KEGG" id="gom:D7316_02289"/>
<keyword evidence="4 6" id="KW-0472">Membrane</keyword>
<dbReference type="RefSeq" id="WP_124708321.1">
    <property type="nucleotide sequence ID" value="NZ_CP033972.1"/>
</dbReference>
<feature type="domain" description="Major facilitator superfamily (MFS) profile" evidence="7">
    <location>
        <begin position="33"/>
        <end position="440"/>
    </location>
</feature>